<dbReference type="InterPro" id="IPR003798">
    <property type="entry name" value="DNA_recombination_RmuC"/>
</dbReference>
<dbReference type="PANTHER" id="PTHR30563:SF0">
    <property type="entry name" value="DNA RECOMBINATION PROTEIN RMUC"/>
    <property type="match status" value="1"/>
</dbReference>
<evidence type="ECO:0000313" key="7">
    <source>
        <dbReference type="Proteomes" id="UP000702544"/>
    </source>
</evidence>
<comment type="similarity">
    <text evidence="2">Belongs to the RmuC family.</text>
</comment>
<keyword evidence="3 5" id="KW-0175">Coiled coil</keyword>
<dbReference type="EMBL" id="JAACAK010000041">
    <property type="protein sequence ID" value="NIR74467.1"/>
    <property type="molecule type" value="Genomic_DNA"/>
</dbReference>
<evidence type="ECO:0000256" key="4">
    <source>
        <dbReference type="ARBA" id="ARBA00023172"/>
    </source>
</evidence>
<gene>
    <name evidence="6" type="ORF">GWO12_05070</name>
</gene>
<comment type="caution">
    <text evidence="6">The sequence shown here is derived from an EMBL/GenBank/DDBJ whole genome shotgun (WGS) entry which is preliminary data.</text>
</comment>
<evidence type="ECO:0000256" key="3">
    <source>
        <dbReference type="ARBA" id="ARBA00023054"/>
    </source>
</evidence>
<protein>
    <submittedName>
        <fullName evidence="6">DNA recombination protein RmuC</fullName>
    </submittedName>
</protein>
<dbReference type="AlphaFoldDB" id="A0AAE4Z8K2"/>
<keyword evidence="4" id="KW-0233">DNA recombination</keyword>
<evidence type="ECO:0000313" key="6">
    <source>
        <dbReference type="EMBL" id="NIR74467.1"/>
    </source>
</evidence>
<reference evidence="6 7" key="1">
    <citation type="submission" date="2020-01" db="EMBL/GenBank/DDBJ databases">
        <title>Genomes assembled from Gulf of Kutch pelagic sediment metagenomes.</title>
        <authorList>
            <person name="Chandrashekar M."/>
            <person name="Mahajan M.S."/>
            <person name="Dave K.J."/>
            <person name="Vatsa P."/>
            <person name="Nathani N.M."/>
        </authorList>
    </citation>
    <scope>NUCLEOTIDE SEQUENCE [LARGE SCALE GENOMIC DNA]</scope>
    <source>
        <strain evidence="6">KS3-K002</strain>
    </source>
</reference>
<accession>A0AAE4Z8K2</accession>
<name>A0AAE4Z8K2_9BACT</name>
<feature type="coiled-coil region" evidence="5">
    <location>
        <begin position="57"/>
        <end position="84"/>
    </location>
</feature>
<evidence type="ECO:0000256" key="5">
    <source>
        <dbReference type="SAM" id="Coils"/>
    </source>
</evidence>
<evidence type="ECO:0000256" key="1">
    <source>
        <dbReference type="ARBA" id="ARBA00003416"/>
    </source>
</evidence>
<dbReference type="GO" id="GO:0006310">
    <property type="term" value="P:DNA recombination"/>
    <property type="evidence" value="ECO:0007669"/>
    <property type="project" value="UniProtKB-KW"/>
</dbReference>
<organism evidence="6 7">
    <name type="scientific">Candidatus Kutchimonas denitrificans</name>
    <dbReference type="NCBI Taxonomy" id="3056748"/>
    <lineage>
        <taxon>Bacteria</taxon>
        <taxon>Pseudomonadati</taxon>
        <taxon>Gemmatimonadota</taxon>
        <taxon>Gemmatimonadia</taxon>
        <taxon>Candidatus Palauibacterales</taxon>
        <taxon>Candidatus Palauibacteraceae</taxon>
        <taxon>Candidatus Kutchimonas</taxon>
    </lineage>
</organism>
<dbReference type="Pfam" id="PF02646">
    <property type="entry name" value="RmuC"/>
    <property type="match status" value="1"/>
</dbReference>
<proteinExistence type="inferred from homology"/>
<dbReference type="PANTHER" id="PTHR30563">
    <property type="entry name" value="DNA RECOMBINATION PROTEIN RMUC"/>
    <property type="match status" value="1"/>
</dbReference>
<sequence>MTTQLALLGILTLAVIGLAWWVVQLARQVRRAEERPGTLELLQREVQAVRSGLDDRLREQAQQAQELSLRIGQLQKATENVEQLGVGLGELQKILRPPQLRGGFGERQLEELLADTLPRSAFEVQYTYPSNGVRVDAAVFLGEGRLLPIDSKFPLDNFRRWVELRGAGDPGADSARRAFARDVMGHVDDIAARYLAPEDGAVDVAFMYIPSESVFHEISIADFVTNGCTLAEYAQRARVVPVSPNTLHAYLTVVRMGLKGFQLQQSAREVLVALTQLQDDVDVLGSELSTAIKQARHSLGNLEEAEAALARIGQRLDVVVGIRSSDVEGEELDRVGKGR</sequence>
<evidence type="ECO:0000256" key="2">
    <source>
        <dbReference type="ARBA" id="ARBA00009840"/>
    </source>
</evidence>
<dbReference type="Proteomes" id="UP000702544">
    <property type="component" value="Unassembled WGS sequence"/>
</dbReference>
<comment type="function">
    <text evidence="1">Involved in DNA recombination.</text>
</comment>